<evidence type="ECO:0000256" key="1">
    <source>
        <dbReference type="ARBA" id="ARBA00038240"/>
    </source>
</evidence>
<dbReference type="Gene3D" id="3.30.200.20">
    <property type="entry name" value="Phosphorylase Kinase, domain 1"/>
    <property type="match status" value="1"/>
</dbReference>
<dbReference type="Pfam" id="PF01636">
    <property type="entry name" value="APH"/>
    <property type="match status" value="1"/>
</dbReference>
<dbReference type="GO" id="GO:0009088">
    <property type="term" value="P:threonine biosynthetic process"/>
    <property type="evidence" value="ECO:0007669"/>
    <property type="project" value="TreeGrafter"/>
</dbReference>
<dbReference type="InterPro" id="IPR002575">
    <property type="entry name" value="Aminoglycoside_PTrfase"/>
</dbReference>
<organism evidence="3 4">
    <name type="scientific">Sporosarcina thermotolerans</name>
    <dbReference type="NCBI Taxonomy" id="633404"/>
    <lineage>
        <taxon>Bacteria</taxon>
        <taxon>Bacillati</taxon>
        <taxon>Bacillota</taxon>
        <taxon>Bacilli</taxon>
        <taxon>Bacillales</taxon>
        <taxon>Caryophanaceae</taxon>
        <taxon>Sporosarcina</taxon>
    </lineage>
</organism>
<reference evidence="3 4" key="1">
    <citation type="submission" date="2023-06" db="EMBL/GenBank/DDBJ databases">
        <title>Sporosarcina sp. nov., isolated from Korean traditional fermented seafood 'Jeotgal'.</title>
        <authorList>
            <person name="Yang A.I."/>
            <person name="Shin N.-R."/>
        </authorList>
    </citation>
    <scope>NUCLEOTIDE SEQUENCE [LARGE SCALE GENOMIC DNA]</scope>
    <source>
        <strain evidence="3 4">KCTC43456</strain>
    </source>
</reference>
<evidence type="ECO:0000259" key="2">
    <source>
        <dbReference type="Pfam" id="PF01636"/>
    </source>
</evidence>
<keyword evidence="4" id="KW-1185">Reference proteome</keyword>
<dbReference type="SUPFAM" id="SSF56112">
    <property type="entry name" value="Protein kinase-like (PK-like)"/>
    <property type="match status" value="1"/>
</dbReference>
<dbReference type="PANTHER" id="PTHR21064">
    <property type="entry name" value="AMINOGLYCOSIDE PHOSPHOTRANSFERASE DOMAIN-CONTAINING PROTEIN-RELATED"/>
    <property type="match status" value="1"/>
</dbReference>
<dbReference type="Gene3D" id="3.90.1200.10">
    <property type="match status" value="1"/>
</dbReference>
<comment type="similarity">
    <text evidence="1">Belongs to the pseudomonas-type ThrB family.</text>
</comment>
<feature type="domain" description="Aminoglycoside phosphotransferase" evidence="2">
    <location>
        <begin position="41"/>
        <end position="244"/>
    </location>
</feature>
<dbReference type="RefSeq" id="WP_317941378.1">
    <property type="nucleotide sequence ID" value="NZ_JAUBDJ010000018.1"/>
</dbReference>
<protein>
    <submittedName>
        <fullName evidence="3">Phosphotransferase</fullName>
    </submittedName>
</protein>
<dbReference type="InterPro" id="IPR050249">
    <property type="entry name" value="Pseudomonas-type_ThrB"/>
</dbReference>
<dbReference type="InterPro" id="IPR011009">
    <property type="entry name" value="Kinase-like_dom_sf"/>
</dbReference>
<evidence type="ECO:0000313" key="4">
    <source>
        <dbReference type="Proteomes" id="UP001271648"/>
    </source>
</evidence>
<proteinExistence type="inferred from homology"/>
<comment type="caution">
    <text evidence="3">The sequence shown here is derived from an EMBL/GenBank/DDBJ whole genome shotgun (WGS) entry which is preliminary data.</text>
</comment>
<evidence type="ECO:0000313" key="3">
    <source>
        <dbReference type="EMBL" id="MDW0118801.1"/>
    </source>
</evidence>
<dbReference type="AlphaFoldDB" id="A0AAW9AAY2"/>
<dbReference type="GO" id="GO:0004413">
    <property type="term" value="F:homoserine kinase activity"/>
    <property type="evidence" value="ECO:0007669"/>
    <property type="project" value="TreeGrafter"/>
</dbReference>
<gene>
    <name evidence="3" type="ORF">QTL97_17900</name>
</gene>
<name>A0AAW9AAY2_9BACL</name>
<dbReference type="Proteomes" id="UP001271648">
    <property type="component" value="Unassembled WGS sequence"/>
</dbReference>
<sequence>MMKLSIMRDFLESGASEELVHSLLENWGFEQDSVQFLRASSNFVFVFERNGEKYILRVTPNGNRNKLMEEVSLLSFLSMNEVRVNMPVQSKHGNMVEEAKSDFGIFQAVVFRFLSGTQYEIEELSERQLYLWGEALGNLHSCSKQFLNTNTHSVRNDTVQQLAELNSSLPQSESLARRELEAIKTRLMTLEINQDNYGIIHFDFELDNLIWDGDNVQIIDFESSVGHWYTADIAFALRDLFEGNVDFSNKSFQLYLEGYRSKMHVTDGEINVIPMFLRLHELITFASLLRIVDVENDLNNPQWVTALRKKLQSKIDDYRDGLKRRGK</sequence>
<accession>A0AAW9AAY2</accession>
<dbReference type="PANTHER" id="PTHR21064:SF6">
    <property type="entry name" value="AMINOGLYCOSIDE PHOSPHOTRANSFERASE DOMAIN-CONTAINING PROTEIN"/>
    <property type="match status" value="1"/>
</dbReference>
<dbReference type="EMBL" id="JAUBDJ010000018">
    <property type="protein sequence ID" value="MDW0118801.1"/>
    <property type="molecule type" value="Genomic_DNA"/>
</dbReference>